<dbReference type="InterPro" id="IPR023997">
    <property type="entry name" value="TonB-dep_OMP_SusC/RagA_CS"/>
</dbReference>
<dbReference type="EMBL" id="OBEH01000003">
    <property type="protein sequence ID" value="SNZ00427.1"/>
    <property type="molecule type" value="Genomic_DNA"/>
</dbReference>
<feature type="domain" description="TonB-dependent receptor plug" evidence="10">
    <location>
        <begin position="115"/>
        <end position="221"/>
    </location>
</feature>
<evidence type="ECO:0000256" key="5">
    <source>
        <dbReference type="ARBA" id="ARBA00023136"/>
    </source>
</evidence>
<dbReference type="InterPro" id="IPR037066">
    <property type="entry name" value="Plug_dom_sf"/>
</dbReference>
<dbReference type="Pfam" id="PF07715">
    <property type="entry name" value="Plug"/>
    <property type="match status" value="1"/>
</dbReference>
<dbReference type="InterPro" id="IPR008969">
    <property type="entry name" value="CarboxyPept-like_regulatory"/>
</dbReference>
<protein>
    <submittedName>
        <fullName evidence="11">TonB-linked outer membrane protein, SusC/RagA family</fullName>
    </submittedName>
</protein>
<keyword evidence="2 7" id="KW-0813">Transport</keyword>
<evidence type="ECO:0000256" key="8">
    <source>
        <dbReference type="SAM" id="MobiDB-lite"/>
    </source>
</evidence>
<dbReference type="InterPro" id="IPR036942">
    <property type="entry name" value="Beta-barrel_TonB_sf"/>
</dbReference>
<dbReference type="InterPro" id="IPR039426">
    <property type="entry name" value="TonB-dep_rcpt-like"/>
</dbReference>
<evidence type="ECO:0000256" key="7">
    <source>
        <dbReference type="PROSITE-ProRule" id="PRU01360"/>
    </source>
</evidence>
<sequence>MKNRTLNLLIPLFLFSIFSWGQEKSITGTVVDGAGAPVIGANVIIKDKARGAVTDFDGKFTIGNVASQDVLTISSIGYVTQEIVIGNQTDITVTLQEDVSQLEEVVVVAYGTQKKETVTSSLVSIKSEELTDVTTPEVSSMLQGKAAGVQVTASGGGPGSQPSILIRGVASLNGQVTPLWVVDGVIQHGAPVINPNDVADISLLKDASATALYGSRGANGVVLVTTKRGKIGAKPQLNISSKVGINQFTSGPFKVMDSQQLYDYHQEMGIEQSWFSEDLLGRDNDWLEGGTKDAIVNDHNATFTAATDKLSLYLNGGYYNEEGTLRGNELDRFTFRTNLDYKISDKLTIKPKIAFSFDDRQGTAEAPLYELFLNLPWDQPQFDDGTFVNPNDLPVDYLWYGRDQRNYFFDQQWNYSDSNTFNLSANFDFEYKIIPNLSYISTNNFTLFRDKDFAYTDPRSNGGQADNGSIREDSANRRTRLTTQMLKYSNVFNDDHTINALVAFEYNDYDYEYFRAVGIGIVPGSQTIGRAAEAKETEGTRNDYAFQSFFAAADYDYKGRYFAKASLRRDGSSRFGKDNQYGTFFSFGAGWNIHKEDFFNAETINELKLRASYGSVGNIPTNLYGHQTLYSLSGNYDGAPGAILFQSPNPDLGWEQTYEANFALDTRFFNRLNLTLEYYHKTTTDLLWTRELPDDSGFDYKLINAADMVNKGFEAALSADLVQNDDLNINIGFNIGINNNEITGLVDDLTSLPVGNKIWEVGEDTGTWYIRKWLGVDPQSGLAQWEVVDEDTGETSETSDWNAATLQKVGTSTPDFIGGFNTNITYKGFSLRSNFSFSQGGTVYNASRQLFDSDGFYPTFNQMVLDDDWSRWQQPGDVATHPNPVRAREANGGDETQITNRRSSRYLEDGSYLRLNNVTFSYNLPKDVLSKIGLNNARIYVTGDNLFTLTKFTGADPTIANLANDTASDRGNISLGYPIPRRYALGLNLTF</sequence>
<dbReference type="RefSeq" id="WP_097045893.1">
    <property type="nucleotide sequence ID" value="NZ_OBEH01000003.1"/>
</dbReference>
<keyword evidence="5 7" id="KW-0472">Membrane</keyword>
<comment type="similarity">
    <text evidence="7">Belongs to the TonB-dependent receptor family.</text>
</comment>
<evidence type="ECO:0000256" key="3">
    <source>
        <dbReference type="ARBA" id="ARBA00022452"/>
    </source>
</evidence>
<dbReference type="OrthoDB" id="9768177at2"/>
<reference evidence="12" key="1">
    <citation type="submission" date="2017-09" db="EMBL/GenBank/DDBJ databases">
        <authorList>
            <person name="Varghese N."/>
            <person name="Submissions S."/>
        </authorList>
    </citation>
    <scope>NUCLEOTIDE SEQUENCE [LARGE SCALE GENOMIC DNA]</scope>
    <source>
        <strain evidence="12">DSM 25885</strain>
    </source>
</reference>
<dbReference type="PROSITE" id="PS52016">
    <property type="entry name" value="TONB_DEPENDENT_REC_3"/>
    <property type="match status" value="1"/>
</dbReference>
<dbReference type="NCBIfam" id="TIGR04056">
    <property type="entry name" value="OMP_RagA_SusC"/>
    <property type="match status" value="1"/>
</dbReference>
<evidence type="ECO:0000256" key="6">
    <source>
        <dbReference type="ARBA" id="ARBA00023237"/>
    </source>
</evidence>
<dbReference type="Proteomes" id="UP000219048">
    <property type="component" value="Unassembled WGS sequence"/>
</dbReference>
<evidence type="ECO:0000256" key="9">
    <source>
        <dbReference type="SAM" id="SignalP"/>
    </source>
</evidence>
<dbReference type="Pfam" id="PF13715">
    <property type="entry name" value="CarbopepD_reg_2"/>
    <property type="match status" value="1"/>
</dbReference>
<feature type="region of interest" description="Disordered" evidence="8">
    <location>
        <begin position="878"/>
        <end position="900"/>
    </location>
</feature>
<dbReference type="NCBIfam" id="TIGR04057">
    <property type="entry name" value="SusC_RagA_signa"/>
    <property type="match status" value="1"/>
</dbReference>
<feature type="signal peptide" evidence="9">
    <location>
        <begin position="1"/>
        <end position="21"/>
    </location>
</feature>
<evidence type="ECO:0000259" key="10">
    <source>
        <dbReference type="Pfam" id="PF07715"/>
    </source>
</evidence>
<accession>A0A285MV69</accession>
<feature type="chain" id="PRO_5013398078" evidence="9">
    <location>
        <begin position="22"/>
        <end position="991"/>
    </location>
</feature>
<dbReference type="Gene3D" id="2.170.130.10">
    <property type="entry name" value="TonB-dependent receptor, plug domain"/>
    <property type="match status" value="1"/>
</dbReference>
<evidence type="ECO:0000256" key="1">
    <source>
        <dbReference type="ARBA" id="ARBA00004571"/>
    </source>
</evidence>
<keyword evidence="9" id="KW-0732">Signal</keyword>
<dbReference type="GO" id="GO:0009279">
    <property type="term" value="C:cell outer membrane"/>
    <property type="evidence" value="ECO:0007669"/>
    <property type="project" value="UniProtKB-SubCell"/>
</dbReference>
<evidence type="ECO:0000256" key="4">
    <source>
        <dbReference type="ARBA" id="ARBA00022692"/>
    </source>
</evidence>
<evidence type="ECO:0000256" key="2">
    <source>
        <dbReference type="ARBA" id="ARBA00022448"/>
    </source>
</evidence>
<keyword evidence="12" id="KW-1185">Reference proteome</keyword>
<proteinExistence type="inferred from homology"/>
<gene>
    <name evidence="11" type="ORF">SAMN06265377_2251</name>
</gene>
<dbReference type="SUPFAM" id="SSF49464">
    <property type="entry name" value="Carboxypeptidase regulatory domain-like"/>
    <property type="match status" value="1"/>
</dbReference>
<dbReference type="AlphaFoldDB" id="A0A285MV69"/>
<keyword evidence="4 7" id="KW-0812">Transmembrane</keyword>
<dbReference type="Gene3D" id="2.60.40.1120">
    <property type="entry name" value="Carboxypeptidase-like, regulatory domain"/>
    <property type="match status" value="1"/>
</dbReference>
<keyword evidence="3 7" id="KW-1134">Transmembrane beta strand</keyword>
<keyword evidence="6 7" id="KW-0998">Cell outer membrane</keyword>
<name>A0A285MV69_9FLAO</name>
<dbReference type="Gene3D" id="2.40.170.20">
    <property type="entry name" value="TonB-dependent receptor, beta-barrel domain"/>
    <property type="match status" value="1"/>
</dbReference>
<evidence type="ECO:0000313" key="11">
    <source>
        <dbReference type="EMBL" id="SNZ00427.1"/>
    </source>
</evidence>
<dbReference type="InterPro" id="IPR012910">
    <property type="entry name" value="Plug_dom"/>
</dbReference>
<evidence type="ECO:0000313" key="12">
    <source>
        <dbReference type="Proteomes" id="UP000219048"/>
    </source>
</evidence>
<organism evidence="11 12">
    <name type="scientific">Flagellimonas pacifica</name>
    <dbReference type="NCBI Taxonomy" id="1247520"/>
    <lineage>
        <taxon>Bacteria</taxon>
        <taxon>Pseudomonadati</taxon>
        <taxon>Bacteroidota</taxon>
        <taxon>Flavobacteriia</taxon>
        <taxon>Flavobacteriales</taxon>
        <taxon>Flavobacteriaceae</taxon>
        <taxon>Flagellimonas</taxon>
    </lineage>
</organism>
<comment type="subcellular location">
    <subcellularLocation>
        <location evidence="1 7">Cell outer membrane</location>
        <topology evidence="1 7">Multi-pass membrane protein</topology>
    </subcellularLocation>
</comment>
<dbReference type="InterPro" id="IPR023996">
    <property type="entry name" value="TonB-dep_OMP_SusC/RagA"/>
</dbReference>
<dbReference type="SUPFAM" id="SSF56935">
    <property type="entry name" value="Porins"/>
    <property type="match status" value="1"/>
</dbReference>